<sequence length="153" mass="17108">MVAAATAGVISAQSIKTWKQQRQLDRDKANFQMKQQVYGAIAQDLVNTFPSGSASGELRRIRANAAVWASTETIQELSQWQAAKQRAIAGGRRLNGNTYELSSTSQDEMKTHLGRVIIAMRSDLFDEDSLSRDEIIKSIFDDSHKNHSEHEDQ</sequence>
<dbReference type="AlphaFoldDB" id="A0A7K1UGT2"/>
<comment type="caution">
    <text evidence="1">The sequence shown here is derived from an EMBL/GenBank/DDBJ whole genome shotgun (WGS) entry which is preliminary data.</text>
</comment>
<keyword evidence="2" id="KW-1185">Reference proteome</keyword>
<gene>
    <name evidence="1" type="ORF">GNZ21_04470</name>
</gene>
<evidence type="ECO:0000313" key="1">
    <source>
        <dbReference type="EMBL" id="MVT25622.1"/>
    </source>
</evidence>
<organism evidence="1 2">
    <name type="scientific">Nesterenkonia alkaliphila</name>
    <dbReference type="NCBI Taxonomy" id="1463631"/>
    <lineage>
        <taxon>Bacteria</taxon>
        <taxon>Bacillati</taxon>
        <taxon>Actinomycetota</taxon>
        <taxon>Actinomycetes</taxon>
        <taxon>Micrococcales</taxon>
        <taxon>Micrococcaceae</taxon>
        <taxon>Nesterenkonia</taxon>
    </lineage>
</organism>
<evidence type="ECO:0000313" key="2">
    <source>
        <dbReference type="Proteomes" id="UP000460157"/>
    </source>
</evidence>
<reference evidence="1 2" key="1">
    <citation type="submission" date="2019-12" db="EMBL/GenBank/DDBJ databases">
        <title>Nesterenkonia muleiensis sp. nov., a novel actinobacterium isolated from sap of Populus euphratica.</title>
        <authorList>
            <person name="Wang R."/>
        </authorList>
    </citation>
    <scope>NUCLEOTIDE SEQUENCE [LARGE SCALE GENOMIC DNA]</scope>
    <source>
        <strain evidence="1 2">F10</strain>
    </source>
</reference>
<dbReference type="EMBL" id="WRPM01000030">
    <property type="protein sequence ID" value="MVT25622.1"/>
    <property type="molecule type" value="Genomic_DNA"/>
</dbReference>
<name>A0A7K1UGT2_9MICC</name>
<dbReference type="Proteomes" id="UP000460157">
    <property type="component" value="Unassembled WGS sequence"/>
</dbReference>
<accession>A0A7K1UGT2</accession>
<protein>
    <submittedName>
        <fullName evidence="1">Uncharacterized protein</fullName>
    </submittedName>
</protein>
<proteinExistence type="predicted"/>
<dbReference type="RefSeq" id="WP_157321716.1">
    <property type="nucleotide sequence ID" value="NZ_BMFX01000001.1"/>
</dbReference>